<dbReference type="GO" id="GO:0005743">
    <property type="term" value="C:mitochondrial inner membrane"/>
    <property type="evidence" value="ECO:0007669"/>
    <property type="project" value="UniProtKB-SubCell"/>
</dbReference>
<evidence type="ECO:0000256" key="16">
    <source>
        <dbReference type="RuleBase" id="RU362117"/>
    </source>
</evidence>
<keyword evidence="7 15" id="KW-0479">Metal-binding</keyword>
<reference evidence="19" key="1">
    <citation type="journal article" date="2020" name="bioRxiv">
        <title>First genome of Labyrinthula, an opportunistic seagrass pathogen, reveals novel insight into marine protist phylogeny, ecology and CAZyme cell-wall degradation.</title>
        <authorList>
            <person name="Tan M.H."/>
            <person name="Loke S."/>
            <person name="Croft L.J."/>
            <person name="Gleason F.H."/>
            <person name="Lange L."/>
            <person name="Pilgaard B."/>
            <person name="Trevathan-Tackett S.M."/>
        </authorList>
    </citation>
    <scope>NUCLEOTIDE SEQUENCE</scope>
    <source>
        <strain evidence="19">SR_Ha_C</strain>
    </source>
</reference>
<dbReference type="SUPFAM" id="SSF81648">
    <property type="entry name" value="a domain/subunit of cytochrome bc1 complex (Ubiquinol-cytochrome c reductase)"/>
    <property type="match status" value="1"/>
</dbReference>
<name>A0A7S6ZP82_9STRA</name>
<comment type="cofactor">
    <cofactor evidence="15">
        <name>heme</name>
        <dbReference type="ChEBI" id="CHEBI:30413"/>
    </cofactor>
    <text evidence="15">Binds 2 heme groups non-covalently.</text>
</comment>
<evidence type="ECO:0000259" key="17">
    <source>
        <dbReference type="PROSITE" id="PS51002"/>
    </source>
</evidence>
<dbReference type="PANTHER" id="PTHR19271:SF16">
    <property type="entry name" value="CYTOCHROME B"/>
    <property type="match status" value="1"/>
</dbReference>
<dbReference type="PROSITE" id="PS51002">
    <property type="entry name" value="CYTB_NTER"/>
    <property type="match status" value="1"/>
</dbReference>
<keyword evidence="10 16" id="KW-1133">Transmembrane helix</keyword>
<dbReference type="PROSITE" id="PS51003">
    <property type="entry name" value="CYTB_CTER"/>
    <property type="match status" value="1"/>
</dbReference>
<keyword evidence="8" id="KW-0999">Mitochondrion inner membrane</keyword>
<evidence type="ECO:0000256" key="12">
    <source>
        <dbReference type="ARBA" id="ARBA00023128"/>
    </source>
</evidence>
<feature type="domain" description="Cytochrome b/b6 C-terminal region profile" evidence="18">
    <location>
        <begin position="212"/>
        <end position="382"/>
    </location>
</feature>
<gene>
    <name evidence="19" type="primary">cob</name>
</gene>
<keyword evidence="5 16" id="KW-0679">Respiratory chain</keyword>
<keyword evidence="13 16" id="KW-0472">Membrane</keyword>
<evidence type="ECO:0000256" key="7">
    <source>
        <dbReference type="ARBA" id="ARBA00022723"/>
    </source>
</evidence>
<evidence type="ECO:0000256" key="5">
    <source>
        <dbReference type="ARBA" id="ARBA00022660"/>
    </source>
</evidence>
<feature type="binding site" description="axial binding residue" evidence="15">
    <location>
        <position position="83"/>
    </location>
    <ligand>
        <name>heme b</name>
        <dbReference type="ChEBI" id="CHEBI:60344"/>
        <label>b562</label>
    </ligand>
    <ligandPart>
        <name>Fe</name>
        <dbReference type="ChEBI" id="CHEBI:18248"/>
    </ligandPart>
</feature>
<geneLocation type="mitochondrion" evidence="19"/>
<keyword evidence="3 16" id="KW-0813">Transport</keyword>
<dbReference type="SUPFAM" id="SSF81342">
    <property type="entry name" value="Transmembrane di-heme cytochromes"/>
    <property type="match status" value="1"/>
</dbReference>
<feature type="transmembrane region" description="Helical" evidence="16">
    <location>
        <begin position="351"/>
        <end position="371"/>
    </location>
</feature>
<dbReference type="InterPro" id="IPR036150">
    <property type="entry name" value="Cyt_b/b6_C_sf"/>
</dbReference>
<comment type="function">
    <text evidence="16">Component of the ubiquinol-cytochrome c reductase complex (complex III or cytochrome b-c1 complex) that is part of the mitochondrial respiratory chain. The b-c1 complex mediates electron transfer from ubiquinol to cytochrome c. Contributes to the generation of a proton gradient across the mitochondrial membrane that is then used for ATP synthesis.</text>
</comment>
<dbReference type="GO" id="GO:0006122">
    <property type="term" value="P:mitochondrial electron transport, ubiquinol to cytochrome c"/>
    <property type="evidence" value="ECO:0007669"/>
    <property type="project" value="TreeGrafter"/>
</dbReference>
<evidence type="ECO:0000256" key="14">
    <source>
        <dbReference type="PIRSR" id="PIRSR038885-1"/>
    </source>
</evidence>
<feature type="binding site" description="axial binding residue" evidence="15">
    <location>
        <position position="198"/>
    </location>
    <ligand>
        <name>heme b</name>
        <dbReference type="ChEBI" id="CHEBI:60344"/>
        <label>b566</label>
    </ligand>
    <ligandPart>
        <name>Fe</name>
        <dbReference type="ChEBI" id="CHEBI:18248"/>
    </ligandPart>
</feature>
<dbReference type="Pfam" id="PF00033">
    <property type="entry name" value="Cytochrome_B"/>
    <property type="match status" value="1"/>
</dbReference>
<dbReference type="AlphaFoldDB" id="A0A7S6ZP82"/>
<evidence type="ECO:0000256" key="15">
    <source>
        <dbReference type="PIRSR" id="PIRSR038885-2"/>
    </source>
</evidence>
<dbReference type="GO" id="GO:0045275">
    <property type="term" value="C:respiratory chain complex III"/>
    <property type="evidence" value="ECO:0007669"/>
    <property type="project" value="InterPro"/>
</dbReference>
<dbReference type="CDD" id="cd00290">
    <property type="entry name" value="cytochrome_b_C"/>
    <property type="match status" value="1"/>
</dbReference>
<comment type="similarity">
    <text evidence="16">Belongs to the cytochrome b family.</text>
</comment>
<dbReference type="InterPro" id="IPR016174">
    <property type="entry name" value="Di-haem_cyt_TM"/>
</dbReference>
<keyword evidence="4 15" id="KW-0349">Heme</keyword>
<evidence type="ECO:0000256" key="10">
    <source>
        <dbReference type="ARBA" id="ARBA00022989"/>
    </source>
</evidence>
<dbReference type="PANTHER" id="PTHR19271">
    <property type="entry name" value="CYTOCHROME B"/>
    <property type="match status" value="1"/>
</dbReference>
<evidence type="ECO:0000256" key="13">
    <source>
        <dbReference type="ARBA" id="ARBA00023136"/>
    </source>
</evidence>
<evidence type="ECO:0000256" key="3">
    <source>
        <dbReference type="ARBA" id="ARBA00022448"/>
    </source>
</evidence>
<dbReference type="InterPro" id="IPR005798">
    <property type="entry name" value="Cyt_b/b6_C"/>
</dbReference>
<feature type="transmembrane region" description="Helical" evidence="16">
    <location>
        <begin position="290"/>
        <end position="306"/>
    </location>
</feature>
<dbReference type="CDD" id="cd00284">
    <property type="entry name" value="Cytochrome_b_N"/>
    <property type="match status" value="1"/>
</dbReference>
<dbReference type="EMBL" id="MT267870">
    <property type="protein sequence ID" value="QOW07441.1"/>
    <property type="molecule type" value="Genomic_DNA"/>
</dbReference>
<dbReference type="InterPro" id="IPR027387">
    <property type="entry name" value="Cytb/b6-like_sf"/>
</dbReference>
<dbReference type="GO" id="GO:0046872">
    <property type="term" value="F:metal ion binding"/>
    <property type="evidence" value="ECO:0007669"/>
    <property type="project" value="UniProtKB-UniRule"/>
</dbReference>
<dbReference type="GO" id="GO:0016491">
    <property type="term" value="F:oxidoreductase activity"/>
    <property type="evidence" value="ECO:0007669"/>
    <property type="project" value="UniProtKB-UniRule"/>
</dbReference>
<keyword evidence="12 16" id="KW-0496">Mitochondrion</keyword>
<feature type="transmembrane region" description="Helical" evidence="16">
    <location>
        <begin position="326"/>
        <end position="345"/>
    </location>
</feature>
<evidence type="ECO:0000256" key="4">
    <source>
        <dbReference type="ARBA" id="ARBA00022617"/>
    </source>
</evidence>
<feature type="binding site" description="axial binding residue" evidence="15">
    <location>
        <position position="184"/>
    </location>
    <ligand>
        <name>heme b</name>
        <dbReference type="ChEBI" id="CHEBI:60344"/>
        <label>b562</label>
    </ligand>
    <ligandPart>
        <name>Fe</name>
        <dbReference type="ChEBI" id="CHEBI:18248"/>
    </ligandPart>
</feature>
<dbReference type="GO" id="GO:0008121">
    <property type="term" value="F:quinol-cytochrome-c reductase activity"/>
    <property type="evidence" value="ECO:0007669"/>
    <property type="project" value="InterPro"/>
</dbReference>
<dbReference type="InterPro" id="IPR005797">
    <property type="entry name" value="Cyt_b/b6_N"/>
</dbReference>
<proteinExistence type="inferred from homology"/>
<sequence>MRRRWVKDDVLSVVNNHVVDYPTPLNISYMWGFGSVAGMCLVVQIVTGIFLSMHYMPDTNMAFTSVEHIMRDVRNGWLLRYLHANGASMFFVVVYIHMFRGLYYGSYMEPRGLLWVSGVAIYFVMVLTGFIGYVLPWGQMSYWGATVITNMVTAVPFVGQHIVEWLWGGYSIGNPTLQRFYSLHYVLPFAIAGLALVHLVLLHIEGSNNPLGVESKVDKVQFYPYYYVKDLFGTLVMITVLSWLAFYDPNKLGDPLNYIRADWIKTPEHIVPEWYFLPFYAILRSITDKTLGVVAMVVAILGLMTLPYTDKSEVRSAAFRPWYRQLYWLFVVDSIILGWVGGNVAEYPFVGVGQVAGVYYFMFIFVLVPLIGRLETRMMRVV</sequence>
<evidence type="ECO:0000256" key="2">
    <source>
        <dbReference type="ARBA" id="ARBA00013531"/>
    </source>
</evidence>
<comment type="subcellular location">
    <subcellularLocation>
        <location evidence="1">Mitochondrion inner membrane</location>
        <topology evidence="1">Multi-pass membrane protein</topology>
    </subcellularLocation>
</comment>
<evidence type="ECO:0000256" key="9">
    <source>
        <dbReference type="ARBA" id="ARBA00022982"/>
    </source>
</evidence>
<dbReference type="Pfam" id="PF00032">
    <property type="entry name" value="Cytochrom_B_C"/>
    <property type="match status" value="1"/>
</dbReference>
<organism evidence="19">
    <name type="scientific">Labyrinthula sp</name>
    <dbReference type="NCBI Taxonomy" id="1678526"/>
    <lineage>
        <taxon>Eukaryota</taxon>
        <taxon>Sar</taxon>
        <taxon>Stramenopiles</taxon>
        <taxon>Bigyra</taxon>
        <taxon>Labyrinthulomycetes</taxon>
        <taxon>Labyrinthulida</taxon>
        <taxon>Labyrinthulaceae</taxon>
        <taxon>Labyrinthula</taxon>
    </lineage>
</organism>
<dbReference type="InterPro" id="IPR030689">
    <property type="entry name" value="Cytochrome_b"/>
</dbReference>
<feature type="binding site" evidence="14">
    <location>
        <position position="203"/>
    </location>
    <ligand>
        <name>a ubiquinone</name>
        <dbReference type="ChEBI" id="CHEBI:16389"/>
    </ligand>
</feature>
<dbReference type="Gene3D" id="1.20.810.10">
    <property type="entry name" value="Cytochrome Bc1 Complex, Chain C"/>
    <property type="match status" value="1"/>
</dbReference>
<evidence type="ECO:0000259" key="18">
    <source>
        <dbReference type="PROSITE" id="PS51003"/>
    </source>
</evidence>
<feature type="transmembrane region" description="Helical" evidence="16">
    <location>
        <begin position="142"/>
        <end position="163"/>
    </location>
</feature>
<accession>A0A7S6ZP82</accession>
<feature type="binding site" description="axial binding residue" evidence="15">
    <location>
        <position position="97"/>
    </location>
    <ligand>
        <name>heme b</name>
        <dbReference type="ChEBI" id="CHEBI:60344"/>
        <label>b566</label>
    </ligand>
    <ligandPart>
        <name>Fe</name>
        <dbReference type="ChEBI" id="CHEBI:18248"/>
    </ligandPart>
</feature>
<dbReference type="PIRSF" id="PIRSF038885">
    <property type="entry name" value="COB"/>
    <property type="match status" value="1"/>
</dbReference>
<feature type="transmembrane region" description="Helical" evidence="16">
    <location>
        <begin position="113"/>
        <end position="135"/>
    </location>
</feature>
<feature type="transmembrane region" description="Helical" evidence="16">
    <location>
        <begin position="77"/>
        <end position="98"/>
    </location>
</feature>
<evidence type="ECO:0000256" key="1">
    <source>
        <dbReference type="ARBA" id="ARBA00004448"/>
    </source>
</evidence>
<evidence type="ECO:0000256" key="11">
    <source>
        <dbReference type="ARBA" id="ARBA00023004"/>
    </source>
</evidence>
<feature type="transmembrane region" description="Helical" evidence="16">
    <location>
        <begin position="225"/>
        <end position="246"/>
    </location>
</feature>
<feature type="domain" description="Cytochrome b/b6 N-terminal region profile" evidence="17">
    <location>
        <begin position="2"/>
        <end position="211"/>
    </location>
</feature>
<evidence type="ECO:0000256" key="8">
    <source>
        <dbReference type="ARBA" id="ARBA00022792"/>
    </source>
</evidence>
<keyword evidence="6 16" id="KW-0812">Transmembrane</keyword>
<evidence type="ECO:0000313" key="19">
    <source>
        <dbReference type="EMBL" id="QOW07441.1"/>
    </source>
</evidence>
<dbReference type="InterPro" id="IPR048259">
    <property type="entry name" value="Cytochrome_b_N_euk/bac"/>
</dbReference>
<feature type="transmembrane region" description="Helical" evidence="16">
    <location>
        <begin position="29"/>
        <end position="56"/>
    </location>
</feature>
<keyword evidence="9 16" id="KW-0249">Electron transport</keyword>
<feature type="transmembrane region" description="Helical" evidence="16">
    <location>
        <begin position="183"/>
        <end position="204"/>
    </location>
</feature>
<keyword evidence="11 15" id="KW-0408">Iron</keyword>
<evidence type="ECO:0000256" key="6">
    <source>
        <dbReference type="ARBA" id="ARBA00022692"/>
    </source>
</evidence>
<comment type="cofactor">
    <cofactor evidence="16">
        <name>heme b</name>
        <dbReference type="ChEBI" id="CHEBI:60344"/>
    </cofactor>
    <text evidence="16">Binds 2 heme groups non-covalently.</text>
</comment>
<protein>
    <recommendedName>
        <fullName evidence="2 16">Cytochrome b</fullName>
    </recommendedName>
</protein>
<dbReference type="InterPro" id="IPR048260">
    <property type="entry name" value="Cytochrome_b_C_euk/bac"/>
</dbReference>